<comment type="catalytic activity">
    <reaction evidence="12">
        <text>4 Na(+)(in) + ATP + H2O = 4 Na(+)(out) + ADP + phosphate + H(+)</text>
        <dbReference type="Rhea" id="RHEA:58156"/>
        <dbReference type="ChEBI" id="CHEBI:15377"/>
        <dbReference type="ChEBI" id="CHEBI:15378"/>
        <dbReference type="ChEBI" id="CHEBI:29101"/>
        <dbReference type="ChEBI" id="CHEBI:30616"/>
        <dbReference type="ChEBI" id="CHEBI:43474"/>
        <dbReference type="ChEBI" id="CHEBI:456216"/>
        <dbReference type="EC" id="7.2.2.1"/>
    </reaction>
</comment>
<evidence type="ECO:0000313" key="16">
    <source>
        <dbReference type="EMBL" id="ONF68011.1"/>
    </source>
</evidence>
<evidence type="ECO:0000256" key="1">
    <source>
        <dbReference type="ARBA" id="ARBA00004202"/>
    </source>
</evidence>
<comment type="catalytic activity">
    <reaction evidence="14">
        <text>ATP + H2O + 4 H(+)(in) = ADP + phosphate + 5 H(+)(out)</text>
        <dbReference type="Rhea" id="RHEA:57720"/>
        <dbReference type="ChEBI" id="CHEBI:15377"/>
        <dbReference type="ChEBI" id="CHEBI:15378"/>
        <dbReference type="ChEBI" id="CHEBI:30616"/>
        <dbReference type="ChEBI" id="CHEBI:43474"/>
        <dbReference type="ChEBI" id="CHEBI:456216"/>
        <dbReference type="EC" id="7.1.2.2"/>
    </reaction>
</comment>
<dbReference type="InterPro" id="IPR020003">
    <property type="entry name" value="ATPase_a/bsu_AS"/>
</dbReference>
<gene>
    <name evidence="14" type="primary">atpD</name>
    <name evidence="16" type="ORF">AVR91_0221505</name>
</gene>
<comment type="similarity">
    <text evidence="2 14">Belongs to the ATPase alpha/beta chains family.</text>
</comment>
<comment type="caution">
    <text evidence="16">The sequence shown here is derived from an EMBL/GenBank/DDBJ whole genome shotgun (WGS) entry which is preliminary data.</text>
</comment>
<protein>
    <recommendedName>
        <fullName evidence="14">ATP synthase subunit beta</fullName>
        <ecNumber evidence="14">7.1.2.2</ecNumber>
    </recommendedName>
    <alternativeName>
        <fullName evidence="14">ATP synthase F1 sector subunit beta</fullName>
    </alternativeName>
    <alternativeName>
        <fullName evidence="14">F-ATPase subunit beta</fullName>
    </alternativeName>
</protein>
<evidence type="ECO:0000256" key="13">
    <source>
        <dbReference type="ARBA" id="ARBA00059242"/>
    </source>
</evidence>
<dbReference type="EC" id="7.1.2.2" evidence="14"/>
<dbReference type="Gene3D" id="3.40.50.300">
    <property type="entry name" value="P-loop containing nucleotide triphosphate hydrolases"/>
    <property type="match status" value="1"/>
</dbReference>
<dbReference type="InterPro" id="IPR027417">
    <property type="entry name" value="P-loop_NTPase"/>
</dbReference>
<dbReference type="FunFam" id="1.10.1140.10:FF:000001">
    <property type="entry name" value="ATP synthase subunit beta"/>
    <property type="match status" value="1"/>
</dbReference>
<dbReference type="SUPFAM" id="SSF47917">
    <property type="entry name" value="C-terminal domain of alpha and beta subunits of F1 ATP synthase"/>
    <property type="match status" value="1"/>
</dbReference>
<dbReference type="GO" id="GO:0045259">
    <property type="term" value="C:proton-transporting ATP synthase complex"/>
    <property type="evidence" value="ECO:0007669"/>
    <property type="project" value="UniProtKB-KW"/>
</dbReference>
<evidence type="ECO:0000256" key="7">
    <source>
        <dbReference type="ARBA" id="ARBA00022967"/>
    </source>
</evidence>
<keyword evidence="9 14" id="KW-0472">Membrane</keyword>
<dbReference type="PROSITE" id="PS00152">
    <property type="entry name" value="ATPASE_ALPHA_BETA"/>
    <property type="match status" value="1"/>
</dbReference>
<reference evidence="16 17" key="1">
    <citation type="submission" date="2016-12" db="EMBL/GenBank/DDBJ databases">
        <title>Amycolatopsis keratiniphila subsp. keratiniphila genome sequencing and assembly.</title>
        <authorList>
            <person name="Mayilraj S."/>
            <person name="Kaur N."/>
        </authorList>
    </citation>
    <scope>NUCLEOTIDE SEQUENCE [LARGE SCALE GENOMIC DNA]</scope>
    <source>
        <strain evidence="16 17">DSM 44409</strain>
    </source>
</reference>
<evidence type="ECO:0000313" key="17">
    <source>
        <dbReference type="Proteomes" id="UP000076660"/>
    </source>
</evidence>
<comment type="function">
    <text evidence="13">Produces ATP from ADP in the presence of a sodium ion gradient across the membrane. The beta chain is the catalytic subunit.</text>
</comment>
<keyword evidence="14" id="KW-0375">Hydrogen ion transport</keyword>
<dbReference type="Pfam" id="PF00006">
    <property type="entry name" value="ATP-synt_ab"/>
    <property type="match status" value="1"/>
</dbReference>
<evidence type="ECO:0000256" key="9">
    <source>
        <dbReference type="ARBA" id="ARBA00023136"/>
    </source>
</evidence>
<evidence type="ECO:0000256" key="11">
    <source>
        <dbReference type="ARBA" id="ARBA00023310"/>
    </source>
</evidence>
<dbReference type="PANTHER" id="PTHR15184:SF71">
    <property type="entry name" value="ATP SYNTHASE SUBUNIT BETA, MITOCHONDRIAL"/>
    <property type="match status" value="1"/>
</dbReference>
<keyword evidence="8 14" id="KW-0406">Ion transport</keyword>
<dbReference type="InterPro" id="IPR050053">
    <property type="entry name" value="ATPase_alpha/beta_chains"/>
</dbReference>
<sequence length="474" mass="52029">MTSTEARAKGRIVSVTGPVVDVEFPRGSVPDQFNALKVEIEFEQLRKTVTLEVASHLGDNLVRTISLQPQDGLVRGAEVTDTGGPITVPVGDKVKGHVYNALGECLDEPGYGDDLERWGIHRNPPSFDQLEGKTEMLETGLKVVDLLTPYVQGGKIGLFGGAGVGKTVLIKEMITRVARNFGGTSVFAGVGERTREGNDLFLEMSEDGVINDTALVFGQMDEPPGTRMRVALSALTMAEYFRDVQNQDVLLFIDNIFRFTQAGSEVSTLLGRMPSAVGYQPTLADEMGQLQERITSTRGRSITSMQAIYVPADDYTDPAPATTFAHLDATTELSRSVFQKGIFPAVDPLASTSTILDPAIVGEDHYRVASEVIRILQKYKELQDIIAILGMDELSEEDKLTVQRARRIERFLSQNMLVAEAFTQIPGSTVPLSETIESFDRITKGDFDHYPEQAFLGIGGLEDLEKKYKEITKK</sequence>
<dbReference type="PANTHER" id="PTHR15184">
    <property type="entry name" value="ATP SYNTHASE"/>
    <property type="match status" value="1"/>
</dbReference>
<dbReference type="SMART" id="SM00382">
    <property type="entry name" value="AAA"/>
    <property type="match status" value="1"/>
</dbReference>
<dbReference type="InterPro" id="IPR055190">
    <property type="entry name" value="ATP-synt_VA_C"/>
</dbReference>
<dbReference type="InterPro" id="IPR003593">
    <property type="entry name" value="AAA+_ATPase"/>
</dbReference>
<dbReference type="CDD" id="cd18115">
    <property type="entry name" value="ATP-synt_F1_beta_N"/>
    <property type="match status" value="1"/>
</dbReference>
<dbReference type="CDD" id="cd01133">
    <property type="entry name" value="F1-ATPase_beta_CD"/>
    <property type="match status" value="1"/>
</dbReference>
<dbReference type="FunFam" id="2.40.10.170:FF:000005">
    <property type="entry name" value="ATP synthase subunit beta"/>
    <property type="match status" value="1"/>
</dbReference>
<dbReference type="Gene3D" id="1.10.1140.10">
    <property type="entry name" value="Bovine Mitochondrial F1-atpase, Atp Synthase Beta Chain, Chain D, domain 3"/>
    <property type="match status" value="1"/>
</dbReference>
<evidence type="ECO:0000256" key="12">
    <source>
        <dbReference type="ARBA" id="ARBA00052325"/>
    </source>
</evidence>
<dbReference type="Proteomes" id="UP000076660">
    <property type="component" value="Unassembled WGS sequence"/>
</dbReference>
<keyword evidence="10 14" id="KW-0139">CF(1)</keyword>
<feature type="domain" description="AAA+ ATPase" evidence="15">
    <location>
        <begin position="152"/>
        <end position="337"/>
    </location>
</feature>
<dbReference type="AlphaFoldDB" id="A0A1W2LT32"/>
<dbReference type="FunFam" id="3.40.50.300:FF:000004">
    <property type="entry name" value="ATP synthase subunit beta"/>
    <property type="match status" value="1"/>
</dbReference>
<organism evidence="16 17">
    <name type="scientific">Amycolatopsis keratiniphila subsp. keratiniphila</name>
    <dbReference type="NCBI Taxonomy" id="227715"/>
    <lineage>
        <taxon>Bacteria</taxon>
        <taxon>Bacillati</taxon>
        <taxon>Actinomycetota</taxon>
        <taxon>Actinomycetes</taxon>
        <taxon>Pseudonocardiales</taxon>
        <taxon>Pseudonocardiaceae</taxon>
        <taxon>Amycolatopsis</taxon>
        <taxon>Amycolatopsis japonica group</taxon>
    </lineage>
</organism>
<keyword evidence="11 14" id="KW-0066">ATP synthesis</keyword>
<dbReference type="EMBL" id="LQMT02000020">
    <property type="protein sequence ID" value="ONF68011.1"/>
    <property type="molecule type" value="Genomic_DNA"/>
</dbReference>
<dbReference type="GO" id="GO:0046933">
    <property type="term" value="F:proton-transporting ATP synthase activity, rotational mechanism"/>
    <property type="evidence" value="ECO:0007669"/>
    <property type="project" value="UniProtKB-UniRule"/>
</dbReference>
<dbReference type="GO" id="GO:0046962">
    <property type="term" value="F:sodium-transporting ATPase activity, rotational mechanism"/>
    <property type="evidence" value="ECO:0007669"/>
    <property type="project" value="UniProtKB-EC"/>
</dbReference>
<evidence type="ECO:0000256" key="4">
    <source>
        <dbReference type="ARBA" id="ARBA00022475"/>
    </source>
</evidence>
<dbReference type="Pfam" id="PF22919">
    <property type="entry name" value="ATP-synt_VA_C"/>
    <property type="match status" value="1"/>
</dbReference>
<dbReference type="InterPro" id="IPR004100">
    <property type="entry name" value="ATPase_F1/V1/A1_a/bsu_N"/>
</dbReference>
<evidence type="ECO:0000256" key="14">
    <source>
        <dbReference type="HAMAP-Rule" id="MF_01347"/>
    </source>
</evidence>
<dbReference type="InterPro" id="IPR005722">
    <property type="entry name" value="ATP_synth_F1_bsu"/>
</dbReference>
<keyword evidence="5 14" id="KW-0547">Nucleotide-binding</keyword>
<feature type="binding site" evidence="14">
    <location>
        <begin position="160"/>
        <end position="167"/>
    </location>
    <ligand>
        <name>ATP</name>
        <dbReference type="ChEBI" id="CHEBI:30616"/>
    </ligand>
</feature>
<dbReference type="Pfam" id="PF02874">
    <property type="entry name" value="ATP-synt_ab_N"/>
    <property type="match status" value="1"/>
</dbReference>
<dbReference type="InterPro" id="IPR024034">
    <property type="entry name" value="ATPase_F1/V1_b/a_C"/>
</dbReference>
<dbReference type="NCBIfam" id="TIGR01039">
    <property type="entry name" value="atpD"/>
    <property type="match status" value="1"/>
</dbReference>
<dbReference type="CDD" id="cd18110">
    <property type="entry name" value="ATP-synt_F1_beta_C"/>
    <property type="match status" value="1"/>
</dbReference>
<name>A0A1W2LT32_9PSEU</name>
<accession>A0A1W2LT32</accession>
<keyword evidence="7 14" id="KW-1278">Translocase</keyword>
<dbReference type="Gene3D" id="2.40.10.170">
    <property type="match status" value="1"/>
</dbReference>
<keyword evidence="4 14" id="KW-1003">Cell membrane</keyword>
<dbReference type="RefSeq" id="WP_007028325.1">
    <property type="nucleotide sequence ID" value="NZ_LQMT02000020.1"/>
</dbReference>
<evidence type="ECO:0000259" key="15">
    <source>
        <dbReference type="SMART" id="SM00382"/>
    </source>
</evidence>
<dbReference type="InterPro" id="IPR000194">
    <property type="entry name" value="ATPase_F1/V1/A1_a/bsu_nucl-bd"/>
</dbReference>
<dbReference type="SUPFAM" id="SSF50615">
    <property type="entry name" value="N-terminal domain of alpha and beta subunits of F1 ATP synthase"/>
    <property type="match status" value="1"/>
</dbReference>
<evidence type="ECO:0000256" key="2">
    <source>
        <dbReference type="ARBA" id="ARBA00008936"/>
    </source>
</evidence>
<evidence type="ECO:0000256" key="3">
    <source>
        <dbReference type="ARBA" id="ARBA00022448"/>
    </source>
</evidence>
<keyword evidence="3 14" id="KW-0813">Transport</keyword>
<dbReference type="GO" id="GO:0005524">
    <property type="term" value="F:ATP binding"/>
    <property type="evidence" value="ECO:0007669"/>
    <property type="project" value="UniProtKB-UniRule"/>
</dbReference>
<comment type="subcellular location">
    <subcellularLocation>
        <location evidence="1 14">Cell membrane</location>
        <topology evidence="1 14">Peripheral membrane protein</topology>
    </subcellularLocation>
</comment>
<dbReference type="GO" id="GO:0005886">
    <property type="term" value="C:plasma membrane"/>
    <property type="evidence" value="ECO:0007669"/>
    <property type="project" value="UniProtKB-SubCell"/>
</dbReference>
<keyword evidence="6 14" id="KW-0067">ATP-binding</keyword>
<evidence type="ECO:0000256" key="6">
    <source>
        <dbReference type="ARBA" id="ARBA00022840"/>
    </source>
</evidence>
<evidence type="ECO:0000256" key="8">
    <source>
        <dbReference type="ARBA" id="ARBA00023065"/>
    </source>
</evidence>
<comment type="function">
    <text evidence="14">Produces ATP from ADP in the presence of a proton gradient across the membrane. The catalytic sites are hosted primarily by the beta subunits.</text>
</comment>
<dbReference type="OrthoDB" id="9801639at2"/>
<proteinExistence type="inferred from homology"/>
<dbReference type="InterPro" id="IPR036121">
    <property type="entry name" value="ATPase_F1/V1/A1_a/bsu_N_sf"/>
</dbReference>
<dbReference type="SUPFAM" id="SSF52540">
    <property type="entry name" value="P-loop containing nucleoside triphosphate hydrolases"/>
    <property type="match status" value="1"/>
</dbReference>
<evidence type="ECO:0000256" key="5">
    <source>
        <dbReference type="ARBA" id="ARBA00022741"/>
    </source>
</evidence>
<dbReference type="HAMAP" id="MF_01347">
    <property type="entry name" value="ATP_synth_beta_bact"/>
    <property type="match status" value="1"/>
</dbReference>
<evidence type="ECO:0000256" key="10">
    <source>
        <dbReference type="ARBA" id="ARBA00023196"/>
    </source>
</evidence>